<dbReference type="Pfam" id="PF05573">
    <property type="entry name" value="NosL"/>
    <property type="match status" value="1"/>
</dbReference>
<name>A0A1V6LX21_9BACT</name>
<reference evidence="2 3" key="1">
    <citation type="journal article" date="2016" name="Genome Announc.">
        <title>Draft Genome Sequence of the Anaerobic Ammonium-Oxidizing Bacterium 'Candidatus Brocadia sp. 40'.</title>
        <authorList>
            <person name="Ali M."/>
            <person name="Haroon M.F."/>
            <person name="Narita Y."/>
            <person name="Zhang L."/>
            <person name="Rangel Shaw D."/>
            <person name="Okabe S."/>
            <person name="Saikaly P.E."/>
        </authorList>
    </citation>
    <scope>NUCLEOTIDE SEQUENCE [LARGE SCALE GENOMIC DNA]</scope>
    <source>
        <strain evidence="2 3">40</strain>
    </source>
</reference>
<feature type="signal peptide" evidence="1">
    <location>
        <begin position="1"/>
        <end position="25"/>
    </location>
</feature>
<evidence type="ECO:0000256" key="1">
    <source>
        <dbReference type="SAM" id="SignalP"/>
    </source>
</evidence>
<dbReference type="Proteomes" id="UP000242219">
    <property type="component" value="Unassembled WGS sequence"/>
</dbReference>
<proteinExistence type="predicted"/>
<dbReference type="Gene3D" id="3.30.70.2050">
    <property type="match status" value="1"/>
</dbReference>
<dbReference type="InterPro" id="IPR008719">
    <property type="entry name" value="N2O_reductase_NosL"/>
</dbReference>
<feature type="chain" id="PRO_5010703072" description="NosL family protein" evidence="1">
    <location>
        <begin position="26"/>
        <end position="146"/>
    </location>
</feature>
<evidence type="ECO:0000313" key="2">
    <source>
        <dbReference type="EMBL" id="OQD44676.1"/>
    </source>
</evidence>
<keyword evidence="1" id="KW-0732">Signal</keyword>
<accession>A0A1V6LX21</accession>
<dbReference type="SUPFAM" id="SSF160387">
    <property type="entry name" value="NosL/MerB-like"/>
    <property type="match status" value="1"/>
</dbReference>
<evidence type="ECO:0000313" key="3">
    <source>
        <dbReference type="Proteomes" id="UP000242219"/>
    </source>
</evidence>
<dbReference type="RefSeq" id="WP_070068164.1">
    <property type="nucleotide sequence ID" value="NZ_MJUW02000120.1"/>
</dbReference>
<sequence length="146" mass="16110">MKYARLVLFFFVFAAALTMGKFAVADDVKCPLCGASLEGNENTDYQITFTDGKTVSYGCPHCGLWEHAAKKDTVVSARARDFISGEWMDVSKMYMLVHSSAVPACSDSWIAFGKKDEAEKFQKGFGGKIYTFANALKERGKQPLGH</sequence>
<protein>
    <recommendedName>
        <fullName evidence="4">NosL family protein</fullName>
    </recommendedName>
</protein>
<evidence type="ECO:0008006" key="4">
    <source>
        <dbReference type="Google" id="ProtNLM"/>
    </source>
</evidence>
<organism evidence="2 3">
    <name type="scientific">Candidatus Brocadia sapporoensis</name>
    <dbReference type="NCBI Taxonomy" id="392547"/>
    <lineage>
        <taxon>Bacteria</taxon>
        <taxon>Pseudomonadati</taxon>
        <taxon>Planctomycetota</taxon>
        <taxon>Candidatus Brocadiia</taxon>
        <taxon>Candidatus Brocadiales</taxon>
        <taxon>Candidatus Brocadiaceae</taxon>
        <taxon>Candidatus Brocadia</taxon>
    </lineage>
</organism>
<comment type="caution">
    <text evidence="2">The sequence shown here is derived from an EMBL/GenBank/DDBJ whole genome shotgun (WGS) entry which is preliminary data.</text>
</comment>
<dbReference type="EMBL" id="MJUW02000120">
    <property type="protein sequence ID" value="OQD44676.1"/>
    <property type="molecule type" value="Genomic_DNA"/>
</dbReference>
<keyword evidence="3" id="KW-1185">Reference proteome</keyword>
<gene>
    <name evidence="2" type="ORF">BIY37_12570</name>
</gene>
<dbReference type="PANTHER" id="PTHR41247:SF1">
    <property type="entry name" value="HTH-TYPE TRANSCRIPTIONAL REPRESSOR YCNK"/>
    <property type="match status" value="1"/>
</dbReference>
<dbReference type="PANTHER" id="PTHR41247">
    <property type="entry name" value="HTH-TYPE TRANSCRIPTIONAL REPRESSOR YCNK"/>
    <property type="match status" value="1"/>
</dbReference>
<dbReference type="AlphaFoldDB" id="A0A1V6LX21"/>